<dbReference type="GO" id="GO:0016757">
    <property type="term" value="F:glycosyltransferase activity"/>
    <property type="evidence" value="ECO:0007669"/>
    <property type="project" value="InterPro"/>
</dbReference>
<keyword evidence="3" id="KW-0808">Transferase</keyword>
<gene>
    <name evidence="3" type="ORF">SAMN04489759_107158</name>
</gene>
<feature type="domain" description="Glycosyl transferase family 1" evidence="1">
    <location>
        <begin position="194"/>
        <end position="326"/>
    </location>
</feature>
<dbReference type="Gene3D" id="3.40.50.2000">
    <property type="entry name" value="Glycogen Phosphorylase B"/>
    <property type="match status" value="2"/>
</dbReference>
<dbReference type="RefSeq" id="WP_208597572.1">
    <property type="nucleotide sequence ID" value="NZ_FNBP01000007.1"/>
</dbReference>
<dbReference type="InterPro" id="IPR001296">
    <property type="entry name" value="Glyco_trans_1"/>
</dbReference>
<dbReference type="EMBL" id="FNBP01000007">
    <property type="protein sequence ID" value="SDG42421.1"/>
    <property type="molecule type" value="Genomic_DNA"/>
</dbReference>
<organism evidence="3 4">
    <name type="scientific">Sulfitobacter delicatus</name>
    <dbReference type="NCBI Taxonomy" id="218672"/>
    <lineage>
        <taxon>Bacteria</taxon>
        <taxon>Pseudomonadati</taxon>
        <taxon>Pseudomonadota</taxon>
        <taxon>Alphaproteobacteria</taxon>
        <taxon>Rhodobacterales</taxon>
        <taxon>Roseobacteraceae</taxon>
        <taxon>Sulfitobacter</taxon>
    </lineage>
</organism>
<sequence length="385" mass="42304">MTLRIAIVGHIRHPIAPPFKGGMEAFTHALARMLAERGHDVTLLASGDSATGLPPGVKLLPICDAHYDARFPWHNFHGTDVLNDHLDACYARAARLLLDGRFDVVHNNALHRFLPRLSRAERLPMVTSLHIPPFKVLRRAITDGAAPWHLPTVVSERQRDIWWPEGAPETSHVVHNGIDLARWPQGKLGDGSAVWAGRITPTKGTHLAAEAAQRAGVPLRIYGIVEHEDYFNDAVKPHLHRAVEYVGHLNTADLVEAYGRASVALFTPQWEEPFGLAAVEAMATGLPVAATPHGAVEEVLGEAGVIASEDTSEALADALRQALKISAEVPRARVARLFDARQMVDKFEALYRTAHARRREGAVEKTYPEFALRVEETRRPTVAAS</sequence>
<evidence type="ECO:0000313" key="3">
    <source>
        <dbReference type="EMBL" id="SDG42421.1"/>
    </source>
</evidence>
<proteinExistence type="predicted"/>
<feature type="domain" description="Glycosyltransferase subfamily 4-like N-terminal" evidence="2">
    <location>
        <begin position="21"/>
        <end position="182"/>
    </location>
</feature>
<dbReference type="SUPFAM" id="SSF53756">
    <property type="entry name" value="UDP-Glycosyltransferase/glycogen phosphorylase"/>
    <property type="match status" value="1"/>
</dbReference>
<reference evidence="4" key="1">
    <citation type="submission" date="2016-10" db="EMBL/GenBank/DDBJ databases">
        <authorList>
            <person name="Varghese N."/>
            <person name="Submissions S."/>
        </authorList>
    </citation>
    <scope>NUCLEOTIDE SEQUENCE [LARGE SCALE GENOMIC DNA]</scope>
    <source>
        <strain evidence="4">DSM 16477</strain>
    </source>
</reference>
<evidence type="ECO:0000313" key="4">
    <source>
        <dbReference type="Proteomes" id="UP000199399"/>
    </source>
</evidence>
<dbReference type="PANTHER" id="PTHR12526">
    <property type="entry name" value="GLYCOSYLTRANSFERASE"/>
    <property type="match status" value="1"/>
</dbReference>
<name>A0A1G7U585_9RHOB</name>
<evidence type="ECO:0000259" key="2">
    <source>
        <dbReference type="Pfam" id="PF13439"/>
    </source>
</evidence>
<keyword evidence="4" id="KW-1185">Reference proteome</keyword>
<dbReference type="AlphaFoldDB" id="A0A1G7U585"/>
<dbReference type="InterPro" id="IPR028098">
    <property type="entry name" value="Glyco_trans_4-like_N"/>
</dbReference>
<protein>
    <submittedName>
        <fullName evidence="3">Glycosyltransferase involved in cell wall bisynthesis</fullName>
    </submittedName>
</protein>
<dbReference type="Pfam" id="PF13439">
    <property type="entry name" value="Glyco_transf_4"/>
    <property type="match status" value="1"/>
</dbReference>
<accession>A0A1G7U585</accession>
<dbReference type="Proteomes" id="UP000199399">
    <property type="component" value="Unassembled WGS sequence"/>
</dbReference>
<dbReference type="STRING" id="218672.SAMN04489759_107158"/>
<dbReference type="Pfam" id="PF00534">
    <property type="entry name" value="Glycos_transf_1"/>
    <property type="match status" value="1"/>
</dbReference>
<dbReference type="PANTHER" id="PTHR12526:SF595">
    <property type="entry name" value="BLL5217 PROTEIN"/>
    <property type="match status" value="1"/>
</dbReference>
<evidence type="ECO:0000259" key="1">
    <source>
        <dbReference type="Pfam" id="PF00534"/>
    </source>
</evidence>